<dbReference type="SUPFAM" id="SSF48366">
    <property type="entry name" value="Ras GEF"/>
    <property type="match status" value="1"/>
</dbReference>
<proteinExistence type="predicted"/>
<name>A0ABM0Q5I3_GALVR</name>
<gene>
    <name evidence="2" type="primary">LOC103584365</name>
</gene>
<accession>A0ABM0Q5I3</accession>
<dbReference type="InterPro" id="IPR023578">
    <property type="entry name" value="Ras_GEF_dom_sf"/>
</dbReference>
<dbReference type="GeneID" id="103584365"/>
<sequence length="89" mass="10165">MVSDCHGDGKSLKQLKCAMSSVLKIWLEFYSTDFHEPPEFHSLKFLSAYIHVSMPGSEVERKADLLLVQLEKLEHLEPSEAETEGEEEE</sequence>
<evidence type="ECO:0000313" key="2">
    <source>
        <dbReference type="RefSeq" id="XP_008563624.1"/>
    </source>
</evidence>
<keyword evidence="1" id="KW-1185">Reference proteome</keyword>
<dbReference type="Gene3D" id="1.20.870.10">
    <property type="entry name" value="Son of sevenless (SoS) protein Chain: S domain 1"/>
    <property type="match status" value="1"/>
</dbReference>
<feature type="non-terminal residue" evidence="2">
    <location>
        <position position="89"/>
    </location>
</feature>
<protein>
    <submittedName>
        <fullName evidence="2">Ral guanine nucleotide dissociation stimulator-like</fullName>
    </submittedName>
</protein>
<evidence type="ECO:0000313" key="1">
    <source>
        <dbReference type="Proteomes" id="UP000694923"/>
    </source>
</evidence>
<dbReference type="RefSeq" id="XP_008563624.1">
    <property type="nucleotide sequence ID" value="XM_008565402.1"/>
</dbReference>
<dbReference type="PANTHER" id="PTHR46793:SF3">
    <property type="entry name" value="RIKEN CDNA 4930596D02 GENE"/>
    <property type="match status" value="1"/>
</dbReference>
<reference evidence="2" key="1">
    <citation type="submission" date="2025-08" db="UniProtKB">
        <authorList>
            <consortium name="RefSeq"/>
        </authorList>
    </citation>
    <scope>IDENTIFICATION</scope>
</reference>
<dbReference type="PANTHER" id="PTHR46793">
    <property type="entry name" value="1700018F24RIK PROTEIN-RELATED-RELATED"/>
    <property type="match status" value="1"/>
</dbReference>
<dbReference type="Proteomes" id="UP000694923">
    <property type="component" value="Unplaced"/>
</dbReference>
<organism evidence="1 2">
    <name type="scientific">Galeopterus variegatus</name>
    <name type="common">Malayan flying lemur</name>
    <name type="synonym">Cynocephalus variegatus</name>
    <dbReference type="NCBI Taxonomy" id="482537"/>
    <lineage>
        <taxon>Eukaryota</taxon>
        <taxon>Metazoa</taxon>
        <taxon>Chordata</taxon>
        <taxon>Craniata</taxon>
        <taxon>Vertebrata</taxon>
        <taxon>Euteleostomi</taxon>
        <taxon>Mammalia</taxon>
        <taxon>Eutheria</taxon>
        <taxon>Euarchontoglires</taxon>
        <taxon>Dermoptera</taxon>
        <taxon>Cynocephalidae</taxon>
        <taxon>Galeopterus</taxon>
    </lineage>
</organism>